<gene>
    <name evidence="2" type="ORF">CCH79_00018588</name>
</gene>
<accession>A0A315VK18</accession>
<comment type="caution">
    <text evidence="2">The sequence shown here is derived from an EMBL/GenBank/DDBJ whole genome shotgun (WGS) entry which is preliminary data.</text>
</comment>
<evidence type="ECO:0000313" key="3">
    <source>
        <dbReference type="Proteomes" id="UP000250572"/>
    </source>
</evidence>
<organism evidence="2 3">
    <name type="scientific">Gambusia affinis</name>
    <name type="common">Western mosquitofish</name>
    <name type="synonym">Heterandria affinis</name>
    <dbReference type="NCBI Taxonomy" id="33528"/>
    <lineage>
        <taxon>Eukaryota</taxon>
        <taxon>Metazoa</taxon>
        <taxon>Chordata</taxon>
        <taxon>Craniata</taxon>
        <taxon>Vertebrata</taxon>
        <taxon>Euteleostomi</taxon>
        <taxon>Actinopterygii</taxon>
        <taxon>Neopterygii</taxon>
        <taxon>Teleostei</taxon>
        <taxon>Neoteleostei</taxon>
        <taxon>Acanthomorphata</taxon>
        <taxon>Ovalentaria</taxon>
        <taxon>Atherinomorphae</taxon>
        <taxon>Cyprinodontiformes</taxon>
        <taxon>Poeciliidae</taxon>
        <taxon>Poeciliinae</taxon>
        <taxon>Gambusia</taxon>
    </lineage>
</organism>
<proteinExistence type="predicted"/>
<keyword evidence="3" id="KW-1185">Reference proteome</keyword>
<name>A0A315VK18_GAMAF</name>
<evidence type="ECO:0000256" key="1">
    <source>
        <dbReference type="SAM" id="MobiDB-lite"/>
    </source>
</evidence>
<feature type="region of interest" description="Disordered" evidence="1">
    <location>
        <begin position="106"/>
        <end position="126"/>
    </location>
</feature>
<protein>
    <submittedName>
        <fullName evidence="2">Uncharacterized protein</fullName>
    </submittedName>
</protein>
<sequence>MSGMRTILTSTAAIASMGLGYGLWFVISPGEQRRKEMLKTWALYSPDHIPLVDSDPYDHRVSCGVTMSGIMIAPCLEAGELPASPPICSVPFLIAPLHTKLVTHTVGDKTRAPSPSGRRRRSLPCSGGVEVSAPHFWRPSVLDAAVAGLIPGPDDICRMSSPLSFPLSCQPTVIKGTLDPTKRTVTVKQTKGEKCPLFENRLTRKGERERGRHAVNVDGSRNRTCDGPVENSKHGSHRIILFGEEVPYYQPESNMMSHAVKISRIVVVEPGEEYVVRDSVHLSGTACSDMILSPTKGFVEKHKVILPRVLVHPQTSKTVPLRLFNPGNKAVTIKEGSLAGLLQPAEALQPPCAPPATDSPVSFPMVPLHLEELYAQSSKNLNDGECLQLKRREVSEPVDLVAGLPPDSEHQPIAPKYVQEMWERLELAHQIAREAMRDSVTRAKRQYDKNCCHTQYKVGAPKNPRSKVKVIHHDQLKHYRSREPLDNAWVLDQSQHWEPTEVPPPTLEEDSADCDLDLQGLFSDGTSGGAGCSLLPISTAKDPNLVQRAAVELSSSLSSTGVTKLGPRGPASSTF</sequence>
<evidence type="ECO:0000313" key="2">
    <source>
        <dbReference type="EMBL" id="PWA23356.1"/>
    </source>
</evidence>
<reference evidence="2 3" key="1">
    <citation type="journal article" date="2018" name="G3 (Bethesda)">
        <title>A High-Quality Reference Genome for the Invasive Mosquitofish Gambusia affinis Using a Chicago Library.</title>
        <authorList>
            <person name="Hoffberg S.L."/>
            <person name="Troendle N.J."/>
            <person name="Glenn T.C."/>
            <person name="Mahmud O."/>
            <person name="Louha S."/>
            <person name="Chalopin D."/>
            <person name="Bennetzen J.L."/>
            <person name="Mauricio R."/>
        </authorList>
    </citation>
    <scope>NUCLEOTIDE SEQUENCE [LARGE SCALE GENOMIC DNA]</scope>
    <source>
        <strain evidence="2">NE01/NJP1002.9</strain>
        <tissue evidence="2">Muscle</tissue>
    </source>
</reference>
<feature type="region of interest" description="Disordered" evidence="1">
    <location>
        <begin position="556"/>
        <end position="575"/>
    </location>
</feature>
<dbReference type="EMBL" id="NHOQ01001596">
    <property type="protein sequence ID" value="PWA23356.1"/>
    <property type="molecule type" value="Genomic_DNA"/>
</dbReference>
<dbReference type="AlphaFoldDB" id="A0A315VK18"/>
<dbReference type="Proteomes" id="UP000250572">
    <property type="component" value="Unassembled WGS sequence"/>
</dbReference>